<dbReference type="Proteomes" id="UP000274358">
    <property type="component" value="Unassembled WGS sequence"/>
</dbReference>
<sequence length="159" mass="16907">MTTVISRTFRSTPHRSGGETWSAIVSLLTRGRESTAATELRSVAGIATSLIVDQAAAGAPIVVTCSGPRTRIYCVHDDNSLDDSTEDEGPLGFDPLEGDWRVSLPCHAEDLAWVTRSLKALSERITARDAAEGIAVSETTQSAADSAPALKVNLKELLK</sequence>
<gene>
    <name evidence="1" type="ORF">EKH80_06235</name>
</gene>
<protein>
    <submittedName>
        <fullName evidence="1">Uncharacterized protein</fullName>
    </submittedName>
</protein>
<dbReference type="EMBL" id="RYYV01000004">
    <property type="protein sequence ID" value="RUL77486.1"/>
    <property type="molecule type" value="Genomic_DNA"/>
</dbReference>
<dbReference type="AlphaFoldDB" id="A0A3S0WWW7"/>
<reference evidence="1 2" key="1">
    <citation type="submission" date="2018-12" db="EMBL/GenBank/DDBJ databases">
        <title>Dyella dinghuensis sp. nov. DHOA06 and Dyella choica sp. nov. 4M-K27, isolated from forest soil.</title>
        <authorList>
            <person name="Qiu L.-H."/>
            <person name="Gao Z.-H."/>
        </authorList>
    </citation>
    <scope>NUCLEOTIDE SEQUENCE [LARGE SCALE GENOMIC DNA]</scope>
    <source>
        <strain evidence="1 2">4M-K27</strain>
    </source>
</reference>
<name>A0A3S0WWW7_9GAMM</name>
<keyword evidence="2" id="KW-1185">Reference proteome</keyword>
<accession>A0A3S0WWW7</accession>
<dbReference type="RefSeq" id="WP_126683881.1">
    <property type="nucleotide sequence ID" value="NZ_RYYV01000004.1"/>
</dbReference>
<dbReference type="OrthoDB" id="9017279at2"/>
<evidence type="ECO:0000313" key="2">
    <source>
        <dbReference type="Proteomes" id="UP000274358"/>
    </source>
</evidence>
<evidence type="ECO:0000313" key="1">
    <source>
        <dbReference type="EMBL" id="RUL77486.1"/>
    </source>
</evidence>
<proteinExistence type="predicted"/>
<organism evidence="1 2">
    <name type="scientific">Dyella choica</name>
    <dbReference type="NCBI Taxonomy" id="1927959"/>
    <lineage>
        <taxon>Bacteria</taxon>
        <taxon>Pseudomonadati</taxon>
        <taxon>Pseudomonadota</taxon>
        <taxon>Gammaproteobacteria</taxon>
        <taxon>Lysobacterales</taxon>
        <taxon>Rhodanobacteraceae</taxon>
        <taxon>Dyella</taxon>
    </lineage>
</organism>
<comment type="caution">
    <text evidence="1">The sequence shown here is derived from an EMBL/GenBank/DDBJ whole genome shotgun (WGS) entry which is preliminary data.</text>
</comment>